<protein>
    <recommendedName>
        <fullName evidence="6">RING-type domain-containing protein</fullName>
    </recommendedName>
</protein>
<dbReference type="Gene3D" id="1.10.1170.10">
    <property type="entry name" value="Inhibitor Of Apoptosis Protein (2mihbC-IAP-1), Chain A"/>
    <property type="match status" value="2"/>
</dbReference>
<evidence type="ECO:0000313" key="8">
    <source>
        <dbReference type="Proteomes" id="UP001519460"/>
    </source>
</evidence>
<dbReference type="Proteomes" id="UP001519460">
    <property type="component" value="Unassembled WGS sequence"/>
</dbReference>
<feature type="domain" description="RING-type" evidence="6">
    <location>
        <begin position="494"/>
        <end position="529"/>
    </location>
</feature>
<feature type="region of interest" description="Disordered" evidence="5">
    <location>
        <begin position="421"/>
        <end position="447"/>
    </location>
</feature>
<comment type="caution">
    <text evidence="7">The sequence shown here is derived from an EMBL/GenBank/DDBJ whole genome shotgun (WGS) entry which is preliminary data.</text>
</comment>
<evidence type="ECO:0000256" key="1">
    <source>
        <dbReference type="ARBA" id="ARBA00006672"/>
    </source>
</evidence>
<sequence length="541" mass="59936">MEQRLPTAMLSEQARLRSFENGGWPLYAKAAPRDLAKHGFYYTNESDRVRCAFCGLEIENWTREMGADVYLAHWQPAHNYCRFLKGENVGNLPIQDNDEAVNPGRPTAGELDELRRVLSATLPATSTGRVTENYQGAVATTENEVIIDTQALAALNSGRSVNAPHRRETREQAAEGTLPNKVWTDLVRTAQYPHMASLQARLATFSRWPLLRPSPRQLAKAGLFCAKSPQARGQAWSFETAVCADSVKCFWCGERLHKWRCTDDAVLEHARLSPRCRFARQLLGDALHHDIVNSPSEESSLLYLSCRFIASEQPTATTTATQTMEESGEDDVMNSPAVRAVLQMGFPEQLIRELLGHNSHLLDAETLCSLALQAAQEQTSSHTPGDDIVERRVPGLTSQGQVGVTTHEQEPMSERLTGSVQGLADQSQGLSHQRRTSSQGHGLVDQGQRQAVEELLQEMGRKYSVTSYLTPQLIPAAPLEQTVQAGGVQDRLKCKVCQNNEVRVTFRPCGHLACCSGCAQRLTICPICQRPFTEKIVTYLS</sequence>
<evidence type="ECO:0000256" key="4">
    <source>
        <dbReference type="PROSITE-ProRule" id="PRU00175"/>
    </source>
</evidence>
<dbReference type="SUPFAM" id="SSF57924">
    <property type="entry name" value="Inhibitor of apoptosis (IAP) repeat"/>
    <property type="match status" value="2"/>
</dbReference>
<evidence type="ECO:0000259" key="6">
    <source>
        <dbReference type="PROSITE" id="PS50089"/>
    </source>
</evidence>
<feature type="compositionally biased region" description="Polar residues" evidence="5">
    <location>
        <begin position="421"/>
        <end position="440"/>
    </location>
</feature>
<dbReference type="Gene3D" id="3.30.40.10">
    <property type="entry name" value="Zinc/RING finger domain, C3HC4 (zinc finger)"/>
    <property type="match status" value="1"/>
</dbReference>
<keyword evidence="2 4" id="KW-0479">Metal-binding</keyword>
<dbReference type="PROSITE" id="PS50143">
    <property type="entry name" value="BIR_REPEAT_2"/>
    <property type="match status" value="2"/>
</dbReference>
<evidence type="ECO:0000256" key="3">
    <source>
        <dbReference type="ARBA" id="ARBA00022833"/>
    </source>
</evidence>
<dbReference type="CDD" id="cd00022">
    <property type="entry name" value="BIR"/>
    <property type="match status" value="2"/>
</dbReference>
<evidence type="ECO:0000313" key="7">
    <source>
        <dbReference type="EMBL" id="KAK7499368.1"/>
    </source>
</evidence>
<keyword evidence="8" id="KW-1185">Reference proteome</keyword>
<dbReference type="SMART" id="SM00238">
    <property type="entry name" value="BIR"/>
    <property type="match status" value="2"/>
</dbReference>
<dbReference type="Gene3D" id="1.10.8.10">
    <property type="entry name" value="DNA helicase RuvA subunit, C-terminal domain"/>
    <property type="match status" value="1"/>
</dbReference>
<proteinExistence type="inferred from homology"/>
<dbReference type="Pfam" id="PF13920">
    <property type="entry name" value="zf-C3HC4_3"/>
    <property type="match status" value="1"/>
</dbReference>
<dbReference type="PANTHER" id="PTHR10044:SF139">
    <property type="entry name" value="DEATH-ASSOCIATED INHIBITOR OF APOPTOSIS 2"/>
    <property type="match status" value="1"/>
</dbReference>
<name>A0ABD0LJU0_9CAEN</name>
<comment type="similarity">
    <text evidence="1">Belongs to the IAP family.</text>
</comment>
<accession>A0ABD0LJU0</accession>
<keyword evidence="3" id="KW-0862">Zinc</keyword>
<dbReference type="GO" id="GO:0008270">
    <property type="term" value="F:zinc ion binding"/>
    <property type="evidence" value="ECO:0007669"/>
    <property type="project" value="UniProtKB-KW"/>
</dbReference>
<dbReference type="InterPro" id="IPR050784">
    <property type="entry name" value="IAP"/>
</dbReference>
<dbReference type="InterPro" id="IPR001370">
    <property type="entry name" value="BIR_rpt"/>
</dbReference>
<keyword evidence="2 4" id="KW-0863">Zinc-finger</keyword>
<evidence type="ECO:0000256" key="2">
    <source>
        <dbReference type="ARBA" id="ARBA00022771"/>
    </source>
</evidence>
<dbReference type="Pfam" id="PF00653">
    <property type="entry name" value="BIR"/>
    <property type="match status" value="2"/>
</dbReference>
<dbReference type="InterPro" id="IPR001841">
    <property type="entry name" value="Znf_RING"/>
</dbReference>
<gene>
    <name evidence="7" type="ORF">BaRGS_00009343</name>
</gene>
<dbReference type="PROSITE" id="PS50089">
    <property type="entry name" value="ZF_RING_2"/>
    <property type="match status" value="1"/>
</dbReference>
<organism evidence="7 8">
    <name type="scientific">Batillaria attramentaria</name>
    <dbReference type="NCBI Taxonomy" id="370345"/>
    <lineage>
        <taxon>Eukaryota</taxon>
        <taxon>Metazoa</taxon>
        <taxon>Spiralia</taxon>
        <taxon>Lophotrochozoa</taxon>
        <taxon>Mollusca</taxon>
        <taxon>Gastropoda</taxon>
        <taxon>Caenogastropoda</taxon>
        <taxon>Sorbeoconcha</taxon>
        <taxon>Cerithioidea</taxon>
        <taxon>Batillariidae</taxon>
        <taxon>Batillaria</taxon>
    </lineage>
</organism>
<dbReference type="AlphaFoldDB" id="A0ABD0LJU0"/>
<dbReference type="InterPro" id="IPR013083">
    <property type="entry name" value="Znf_RING/FYVE/PHD"/>
</dbReference>
<dbReference type="EMBL" id="JACVVK020000044">
    <property type="protein sequence ID" value="KAK7499368.1"/>
    <property type="molecule type" value="Genomic_DNA"/>
</dbReference>
<reference evidence="7 8" key="1">
    <citation type="journal article" date="2023" name="Sci. Data">
        <title>Genome assembly of the Korean intertidal mud-creeper Batillaria attramentaria.</title>
        <authorList>
            <person name="Patra A.K."/>
            <person name="Ho P.T."/>
            <person name="Jun S."/>
            <person name="Lee S.J."/>
            <person name="Kim Y."/>
            <person name="Won Y.J."/>
        </authorList>
    </citation>
    <scope>NUCLEOTIDE SEQUENCE [LARGE SCALE GENOMIC DNA]</scope>
    <source>
        <strain evidence="7">Wonlab-2016</strain>
    </source>
</reference>
<evidence type="ECO:0000256" key="5">
    <source>
        <dbReference type="SAM" id="MobiDB-lite"/>
    </source>
</evidence>
<dbReference type="PANTHER" id="PTHR10044">
    <property type="entry name" value="INHIBITOR OF APOPTOSIS"/>
    <property type="match status" value="1"/>
</dbReference>